<sequence length="144" mass="15681">MGCSATKTVSQDHPTPVKGKSNGDILKNYKQVESKCTKAGKENVQQSRDTNSSQNSGQTGGQMGEKTEDNAAKAAGEEINPKVSREISLSKDLGLRKLQRKETPQAGPLAHNNKVISQSQMEFFRLLDEKIEKGGEFEEGDDVT</sequence>
<evidence type="ECO:0000313" key="3">
    <source>
        <dbReference type="RefSeq" id="XP_022085369.1"/>
    </source>
</evidence>
<name>A0A8B7XZB2_ACAPL</name>
<dbReference type="GeneID" id="110976422"/>
<protein>
    <submittedName>
        <fullName evidence="3 4">Uncharacterized protein C1orf21-like isoform X1</fullName>
    </submittedName>
</protein>
<dbReference type="Pfam" id="PF15389">
    <property type="entry name" value="DUF4612"/>
    <property type="match status" value="1"/>
</dbReference>
<dbReference type="Proteomes" id="UP000694845">
    <property type="component" value="Unplaced"/>
</dbReference>
<feature type="compositionally biased region" description="Polar residues" evidence="1">
    <location>
        <begin position="43"/>
        <end position="57"/>
    </location>
</feature>
<evidence type="ECO:0000256" key="1">
    <source>
        <dbReference type="SAM" id="MobiDB-lite"/>
    </source>
</evidence>
<keyword evidence="2" id="KW-1185">Reference proteome</keyword>
<evidence type="ECO:0000313" key="2">
    <source>
        <dbReference type="Proteomes" id="UP000694845"/>
    </source>
</evidence>
<accession>A0A8B7XZB2</accession>
<feature type="region of interest" description="Disordered" evidence="1">
    <location>
        <begin position="1"/>
        <end position="117"/>
    </location>
</feature>
<gene>
    <name evidence="3 4" type="primary">LOC110976422</name>
</gene>
<dbReference type="AlphaFoldDB" id="A0A8B7XZB2"/>
<dbReference type="RefSeq" id="XP_022085369.1">
    <property type="nucleotide sequence ID" value="XM_022229677.1"/>
</dbReference>
<dbReference type="RefSeq" id="XP_022085370.1">
    <property type="nucleotide sequence ID" value="XM_022229678.1"/>
</dbReference>
<feature type="compositionally biased region" description="Basic and acidic residues" evidence="1">
    <location>
        <begin position="65"/>
        <end position="103"/>
    </location>
</feature>
<reference evidence="3 4" key="1">
    <citation type="submission" date="2025-04" db="UniProtKB">
        <authorList>
            <consortium name="RefSeq"/>
        </authorList>
    </citation>
    <scope>IDENTIFICATION</scope>
</reference>
<proteinExistence type="predicted"/>
<evidence type="ECO:0000313" key="4">
    <source>
        <dbReference type="RefSeq" id="XP_022085370.1"/>
    </source>
</evidence>
<dbReference type="KEGG" id="aplc:110976422"/>
<feature type="compositionally biased region" description="Basic and acidic residues" evidence="1">
    <location>
        <begin position="30"/>
        <end position="41"/>
    </location>
</feature>
<dbReference type="OrthoDB" id="10446897at2759"/>
<dbReference type="InterPro" id="IPR027967">
    <property type="entry name" value="DUF4612"/>
</dbReference>
<feature type="compositionally biased region" description="Polar residues" evidence="1">
    <location>
        <begin position="1"/>
        <end position="13"/>
    </location>
</feature>
<organism evidence="2 4">
    <name type="scientific">Acanthaster planci</name>
    <name type="common">Crown-of-thorns starfish</name>
    <dbReference type="NCBI Taxonomy" id="133434"/>
    <lineage>
        <taxon>Eukaryota</taxon>
        <taxon>Metazoa</taxon>
        <taxon>Echinodermata</taxon>
        <taxon>Eleutherozoa</taxon>
        <taxon>Asterozoa</taxon>
        <taxon>Asteroidea</taxon>
        <taxon>Valvatacea</taxon>
        <taxon>Valvatida</taxon>
        <taxon>Acanthasteridae</taxon>
        <taxon>Acanthaster</taxon>
    </lineage>
</organism>